<evidence type="ECO:0000313" key="2">
    <source>
        <dbReference type="EMBL" id="ALT69121.1"/>
    </source>
</evidence>
<organism evidence="2 3">
    <name type="scientific">Methanobrevibacter millerae</name>
    <dbReference type="NCBI Taxonomy" id="230361"/>
    <lineage>
        <taxon>Archaea</taxon>
        <taxon>Methanobacteriati</taxon>
        <taxon>Methanobacteriota</taxon>
        <taxon>Methanomada group</taxon>
        <taxon>Methanobacteria</taxon>
        <taxon>Methanobacteriales</taxon>
        <taxon>Methanobacteriaceae</taxon>
        <taxon>Methanobrevibacter</taxon>
    </lineage>
</organism>
<dbReference type="InterPro" id="IPR017199">
    <property type="entry name" value="UCP037409_transporter"/>
</dbReference>
<dbReference type="AlphaFoldDB" id="A0A0U3EBX8"/>
<dbReference type="RefSeq" id="WP_058739375.1">
    <property type="nucleotide sequence ID" value="NZ_CP011266.1"/>
</dbReference>
<accession>A0A0U3EBX8</accession>
<feature type="transmembrane region" description="Helical" evidence="1">
    <location>
        <begin position="209"/>
        <end position="227"/>
    </location>
</feature>
<keyword evidence="3" id="KW-1185">Reference proteome</keyword>
<dbReference type="PIRSF" id="PIRSF037409">
    <property type="entry name" value="UCP037409_transporter"/>
    <property type="match status" value="1"/>
</dbReference>
<feature type="transmembrane region" description="Helical" evidence="1">
    <location>
        <begin position="37"/>
        <end position="59"/>
    </location>
</feature>
<dbReference type="PATRIC" id="fig|230361.4.peg.1384"/>
<evidence type="ECO:0000313" key="3">
    <source>
        <dbReference type="Proteomes" id="UP000067738"/>
    </source>
</evidence>
<protein>
    <recommendedName>
        <fullName evidence="4">Transporter</fullName>
    </recommendedName>
</protein>
<feature type="transmembrane region" description="Helical" evidence="1">
    <location>
        <begin position="132"/>
        <end position="154"/>
    </location>
</feature>
<feature type="transmembrane region" description="Helical" evidence="1">
    <location>
        <begin position="101"/>
        <end position="126"/>
    </location>
</feature>
<dbReference type="Pfam" id="PF09930">
    <property type="entry name" value="DUF2162"/>
    <property type="match status" value="1"/>
</dbReference>
<dbReference type="Proteomes" id="UP000067738">
    <property type="component" value="Chromosome"/>
</dbReference>
<keyword evidence="1" id="KW-0472">Membrane</keyword>
<feature type="transmembrane region" description="Helical" evidence="1">
    <location>
        <begin position="166"/>
        <end position="189"/>
    </location>
</feature>
<keyword evidence="1" id="KW-1133">Transmembrane helix</keyword>
<name>A0A0U3EBX8_9EURY</name>
<dbReference type="KEGG" id="mmil:sm9_1340"/>
<reference evidence="2 3" key="1">
    <citation type="submission" date="2015-04" db="EMBL/GenBank/DDBJ databases">
        <title>The complete genome sequence of the rumen methanogen Methanobrevibacter millerae SM9.</title>
        <authorList>
            <person name="Leahy S.C."/>
            <person name="Kelly W.J."/>
            <person name="Pacheco D.M."/>
            <person name="Li D."/>
            <person name="Altermann E."/>
            <person name="Attwood G.T."/>
        </authorList>
    </citation>
    <scope>NUCLEOTIDE SEQUENCE [LARGE SCALE GENOMIC DNA]</scope>
    <source>
        <strain evidence="2 3">SM9</strain>
    </source>
</reference>
<dbReference type="EMBL" id="CP011266">
    <property type="protein sequence ID" value="ALT69121.1"/>
    <property type="molecule type" value="Genomic_DNA"/>
</dbReference>
<keyword evidence="1" id="KW-0812">Transmembrane</keyword>
<feature type="transmembrane region" description="Helical" evidence="1">
    <location>
        <begin position="6"/>
        <end position="25"/>
    </location>
</feature>
<gene>
    <name evidence="2" type="ORF">sm9_1340</name>
</gene>
<sequence>MDMMSVLWQFGILAAILVFGIKVGLASGLANLSKKLFAIICVGYGGGVLIISAIASLYAEQITQAIYSYNSIFYIIMALIMIIAGLFTIREWKVHNHNTSTATSLAVIAPCPCCFGSIVASILIVAPTIGVGAFYLSWFAAAALVAVIVITYFASNVIVKYLSKPYPIILGNFMLLLGAYFLLSAIVIPNIAGSLSKDFSTISMTSPESIIAVILIIIALVIIGIFLNKRSKSLLD</sequence>
<evidence type="ECO:0008006" key="4">
    <source>
        <dbReference type="Google" id="ProtNLM"/>
    </source>
</evidence>
<dbReference type="OrthoDB" id="60331at2157"/>
<feature type="transmembrane region" description="Helical" evidence="1">
    <location>
        <begin position="71"/>
        <end position="89"/>
    </location>
</feature>
<evidence type="ECO:0000256" key="1">
    <source>
        <dbReference type="SAM" id="Phobius"/>
    </source>
</evidence>
<dbReference type="GeneID" id="26736289"/>
<proteinExistence type="predicted"/>